<dbReference type="PANTHER" id="PTHR46401:SF8">
    <property type="entry name" value="BLL6006 PROTEIN"/>
    <property type="match status" value="1"/>
</dbReference>
<evidence type="ECO:0000259" key="3">
    <source>
        <dbReference type="Pfam" id="PF00534"/>
    </source>
</evidence>
<dbReference type="Proteomes" id="UP000460157">
    <property type="component" value="Unassembled WGS sequence"/>
</dbReference>
<sequence length="361" mass="40020">MRLFMDCRYVRTRVHDGISRYTASLVAAAADKAQITMLISDPAQLRLLPDLPHLQISSPTGPQEPFVAAQLNRHCPDVVFSPMQTMGSLGRRYPLILTLHDLIYYQHRTPPRNLPAPVRVGWRAYHLSYAPQRLFLNRADAVATVSQTTADLMAAHRLTKRQVHLIPNAPQPVDSPRDPGQTPAKELVYMGSFMDYKNVPALIAGMNLLPEYRLHLCSPIDPAQRAQLSALAQRPGQLVFHNSVSEEHYHRLLRRATALVTLSRAEGFCLPVVEALRHGTPVITSDLPIFREVAGELAGTPAAQTVRDDDAAGLAAAVARLESRETFSAASRAAHRRSMAYSWEESARRLISLASSLHQSN</sequence>
<gene>
    <name evidence="5" type="ORF">GNZ21_10675</name>
</gene>
<feature type="domain" description="Glycosyl transferase family 1" evidence="3">
    <location>
        <begin position="184"/>
        <end position="325"/>
    </location>
</feature>
<dbReference type="SUPFAM" id="SSF53756">
    <property type="entry name" value="UDP-Glycosyltransferase/glycogen phosphorylase"/>
    <property type="match status" value="1"/>
</dbReference>
<comment type="caution">
    <text evidence="5">The sequence shown here is derived from an EMBL/GenBank/DDBJ whole genome shotgun (WGS) entry which is preliminary data.</text>
</comment>
<keyword evidence="1" id="KW-0328">Glycosyltransferase</keyword>
<dbReference type="Pfam" id="PF00534">
    <property type="entry name" value="Glycos_transf_1"/>
    <property type="match status" value="1"/>
</dbReference>
<dbReference type="GO" id="GO:0016757">
    <property type="term" value="F:glycosyltransferase activity"/>
    <property type="evidence" value="ECO:0007669"/>
    <property type="project" value="UniProtKB-KW"/>
</dbReference>
<dbReference type="InterPro" id="IPR001296">
    <property type="entry name" value="Glyco_trans_1"/>
</dbReference>
<name>A0A7K1UJZ5_9MICC</name>
<dbReference type="RefSeq" id="WP_157324148.1">
    <property type="nucleotide sequence ID" value="NZ_BMFX01000004.1"/>
</dbReference>
<organism evidence="5 6">
    <name type="scientific">Nesterenkonia alkaliphila</name>
    <dbReference type="NCBI Taxonomy" id="1463631"/>
    <lineage>
        <taxon>Bacteria</taxon>
        <taxon>Bacillati</taxon>
        <taxon>Actinomycetota</taxon>
        <taxon>Actinomycetes</taxon>
        <taxon>Micrococcales</taxon>
        <taxon>Micrococcaceae</taxon>
        <taxon>Nesterenkonia</taxon>
    </lineage>
</organism>
<evidence type="ECO:0000259" key="4">
    <source>
        <dbReference type="Pfam" id="PF13439"/>
    </source>
</evidence>
<proteinExistence type="predicted"/>
<reference evidence="5 6" key="1">
    <citation type="submission" date="2019-12" db="EMBL/GenBank/DDBJ databases">
        <title>Nesterenkonia muleiensis sp. nov., a novel actinobacterium isolated from sap of Populus euphratica.</title>
        <authorList>
            <person name="Wang R."/>
        </authorList>
    </citation>
    <scope>NUCLEOTIDE SEQUENCE [LARGE SCALE GENOMIC DNA]</scope>
    <source>
        <strain evidence="5 6">F10</strain>
    </source>
</reference>
<accession>A0A7K1UJZ5</accession>
<dbReference type="AlphaFoldDB" id="A0A7K1UJZ5"/>
<dbReference type="Gene3D" id="3.40.50.2000">
    <property type="entry name" value="Glycogen Phosphorylase B"/>
    <property type="match status" value="2"/>
</dbReference>
<dbReference type="InterPro" id="IPR028098">
    <property type="entry name" value="Glyco_trans_4-like_N"/>
</dbReference>
<dbReference type="PANTHER" id="PTHR46401">
    <property type="entry name" value="GLYCOSYLTRANSFERASE WBBK-RELATED"/>
    <property type="match status" value="1"/>
</dbReference>
<feature type="domain" description="Glycosyltransferase subfamily 4-like N-terminal" evidence="4">
    <location>
        <begin position="62"/>
        <end position="168"/>
    </location>
</feature>
<dbReference type="EMBL" id="WRPM01000072">
    <property type="protein sequence ID" value="MVT26815.1"/>
    <property type="molecule type" value="Genomic_DNA"/>
</dbReference>
<keyword evidence="6" id="KW-1185">Reference proteome</keyword>
<dbReference type="OrthoDB" id="9801609at2"/>
<evidence type="ECO:0000256" key="2">
    <source>
        <dbReference type="ARBA" id="ARBA00022679"/>
    </source>
</evidence>
<dbReference type="Pfam" id="PF13439">
    <property type="entry name" value="Glyco_transf_4"/>
    <property type="match status" value="1"/>
</dbReference>
<evidence type="ECO:0000313" key="5">
    <source>
        <dbReference type="EMBL" id="MVT26815.1"/>
    </source>
</evidence>
<protein>
    <submittedName>
        <fullName evidence="5">Glycosyltransferase</fullName>
    </submittedName>
</protein>
<evidence type="ECO:0000313" key="6">
    <source>
        <dbReference type="Proteomes" id="UP000460157"/>
    </source>
</evidence>
<keyword evidence="2 5" id="KW-0808">Transferase</keyword>
<evidence type="ECO:0000256" key="1">
    <source>
        <dbReference type="ARBA" id="ARBA00022676"/>
    </source>
</evidence>